<sequence>MRQTELKERIANFGHVLVYMKNVIKPRLYNGKQGNYLIQQQRDDSVIDCEIKISSLISRKDCECPTVVDKTSFNSVPKTVQNGLCYKQQFECDDIKETASPSVCIYLEPTDEAYKTDKKT</sequence>
<evidence type="ECO:0000313" key="2">
    <source>
        <dbReference type="Proteomes" id="UP000324800"/>
    </source>
</evidence>
<comment type="caution">
    <text evidence="1">The sequence shown here is derived from an EMBL/GenBank/DDBJ whole genome shotgun (WGS) entry which is preliminary data.</text>
</comment>
<organism evidence="1 2">
    <name type="scientific">Streblomastix strix</name>
    <dbReference type="NCBI Taxonomy" id="222440"/>
    <lineage>
        <taxon>Eukaryota</taxon>
        <taxon>Metamonada</taxon>
        <taxon>Preaxostyla</taxon>
        <taxon>Oxymonadida</taxon>
        <taxon>Streblomastigidae</taxon>
        <taxon>Streblomastix</taxon>
    </lineage>
</organism>
<protein>
    <submittedName>
        <fullName evidence="1">Uncharacterized protein</fullName>
    </submittedName>
</protein>
<gene>
    <name evidence="1" type="ORF">EZS28_031499</name>
</gene>
<proteinExistence type="predicted"/>
<evidence type="ECO:0000313" key="1">
    <source>
        <dbReference type="EMBL" id="KAA6372971.1"/>
    </source>
</evidence>
<feature type="non-terminal residue" evidence="1">
    <location>
        <position position="120"/>
    </location>
</feature>
<name>A0A5J4USQ6_9EUKA</name>
<dbReference type="Proteomes" id="UP000324800">
    <property type="component" value="Unassembled WGS sequence"/>
</dbReference>
<reference evidence="1 2" key="1">
    <citation type="submission" date="2019-03" db="EMBL/GenBank/DDBJ databases">
        <title>Single cell metagenomics reveals metabolic interactions within the superorganism composed of flagellate Streblomastix strix and complex community of Bacteroidetes bacteria on its surface.</title>
        <authorList>
            <person name="Treitli S.C."/>
            <person name="Kolisko M."/>
            <person name="Husnik F."/>
            <person name="Keeling P."/>
            <person name="Hampl V."/>
        </authorList>
    </citation>
    <scope>NUCLEOTIDE SEQUENCE [LARGE SCALE GENOMIC DNA]</scope>
    <source>
        <strain evidence="1">ST1C</strain>
    </source>
</reference>
<dbReference type="EMBL" id="SNRW01013124">
    <property type="protein sequence ID" value="KAA6372971.1"/>
    <property type="molecule type" value="Genomic_DNA"/>
</dbReference>
<dbReference type="AlphaFoldDB" id="A0A5J4USQ6"/>
<accession>A0A5J4USQ6</accession>